<evidence type="ECO:0000256" key="5">
    <source>
        <dbReference type="PIRSR" id="PIRSR606710-1"/>
    </source>
</evidence>
<dbReference type="Proteomes" id="UP000185669">
    <property type="component" value="Unassembled WGS sequence"/>
</dbReference>
<keyword evidence="2" id="KW-0732">Signal</keyword>
<keyword evidence="4 7" id="KW-0326">Glycosidase</keyword>
<keyword evidence="9" id="KW-1185">Reference proteome</keyword>
<dbReference type="SUPFAM" id="SSF75005">
    <property type="entry name" value="Arabinanase/levansucrase/invertase"/>
    <property type="match status" value="1"/>
</dbReference>
<dbReference type="CDD" id="cd18817">
    <property type="entry name" value="GH43f_LbAraf43-like"/>
    <property type="match status" value="1"/>
</dbReference>
<dbReference type="GO" id="GO:0004553">
    <property type="term" value="F:hydrolase activity, hydrolyzing O-glycosyl compounds"/>
    <property type="evidence" value="ECO:0007669"/>
    <property type="project" value="InterPro"/>
</dbReference>
<evidence type="ECO:0000256" key="3">
    <source>
        <dbReference type="ARBA" id="ARBA00022801"/>
    </source>
</evidence>
<feature type="active site" description="Proton donor" evidence="5">
    <location>
        <position position="254"/>
    </location>
</feature>
<evidence type="ECO:0000313" key="9">
    <source>
        <dbReference type="Proteomes" id="UP000185669"/>
    </source>
</evidence>
<feature type="active site" description="Proton acceptor" evidence="5">
    <location>
        <position position="80"/>
    </location>
</feature>
<dbReference type="STRING" id="56779.SAMN05421834_10148"/>
<dbReference type="Gene3D" id="2.115.10.20">
    <property type="entry name" value="Glycosyl hydrolase domain, family 43"/>
    <property type="match status" value="1"/>
</dbReference>
<dbReference type="PANTHER" id="PTHR43817:SF1">
    <property type="entry name" value="HYDROLASE, FAMILY 43, PUTATIVE (AFU_ORTHOLOGUE AFUA_3G01660)-RELATED"/>
    <property type="match status" value="1"/>
</dbReference>
<dbReference type="AlphaFoldDB" id="A0A1N6PDX4"/>
<proteinExistence type="inferred from homology"/>
<dbReference type="EMBL" id="FTNC01000001">
    <property type="protein sequence ID" value="SIQ02382.1"/>
    <property type="molecule type" value="Genomic_DNA"/>
</dbReference>
<dbReference type="GO" id="GO:0005975">
    <property type="term" value="P:carbohydrate metabolic process"/>
    <property type="evidence" value="ECO:0007669"/>
    <property type="project" value="InterPro"/>
</dbReference>
<organism evidence="8 9">
    <name type="scientific">Halanaerobium kushneri</name>
    <dbReference type="NCBI Taxonomy" id="56779"/>
    <lineage>
        <taxon>Bacteria</taxon>
        <taxon>Bacillati</taxon>
        <taxon>Bacillota</taxon>
        <taxon>Clostridia</taxon>
        <taxon>Halanaerobiales</taxon>
        <taxon>Halanaerobiaceae</taxon>
        <taxon>Halanaerobium</taxon>
    </lineage>
</organism>
<evidence type="ECO:0000313" key="8">
    <source>
        <dbReference type="EMBL" id="SIQ02382.1"/>
    </source>
</evidence>
<evidence type="ECO:0000256" key="4">
    <source>
        <dbReference type="ARBA" id="ARBA00023295"/>
    </source>
</evidence>
<evidence type="ECO:0000256" key="1">
    <source>
        <dbReference type="ARBA" id="ARBA00009865"/>
    </source>
</evidence>
<dbReference type="Pfam" id="PF04616">
    <property type="entry name" value="Glyco_hydro_43"/>
    <property type="match status" value="1"/>
</dbReference>
<dbReference type="PANTHER" id="PTHR43817">
    <property type="entry name" value="GLYCOSYL HYDROLASE"/>
    <property type="match status" value="1"/>
</dbReference>
<dbReference type="InterPro" id="IPR023296">
    <property type="entry name" value="Glyco_hydro_beta-prop_sf"/>
</dbReference>
<dbReference type="OrthoDB" id="273314at2"/>
<evidence type="ECO:0000256" key="6">
    <source>
        <dbReference type="PIRSR" id="PIRSR606710-2"/>
    </source>
</evidence>
<sequence>MNNYTEEITKIEAIAIVSSDPAAIELPEKIKIFLDDKYSYRGVQWENIDLDELKAKGELVVKGKLSEINYPEPLVEKRADPYIYKHSDGYYYFTGSYPDYDRIVLRRAKNISDLKNAEEYVLWEKYDQGEMSKHIWAPEIHYINGKWYIYFAAGKKDDIWAIRPYVLECQDENPLTGEWIEKGEINIEFESFSLDATTFKHQGKRYLIWAQKVADNTISNLYIAEMENPWTIKSQHLLSEPEYDWEVIGFDVNEGPAVIKRNGKIFVTFSASETGAPYCMGLLSADQNSNLLDRSSWTKSKKPVLKTSEVTSLYGPGHNSFTKSEDEVTDLLVYHARPYKEIEGNPLYDPNRHGRIQEIFWQENGKPYFAYPGLKINDRIEVEAKIKLKK</sequence>
<accession>A0A1N6PDX4</accession>
<evidence type="ECO:0000256" key="7">
    <source>
        <dbReference type="RuleBase" id="RU361187"/>
    </source>
</evidence>
<reference evidence="9" key="1">
    <citation type="submission" date="2017-01" db="EMBL/GenBank/DDBJ databases">
        <authorList>
            <person name="Varghese N."/>
            <person name="Submissions S."/>
        </authorList>
    </citation>
    <scope>NUCLEOTIDE SEQUENCE [LARGE SCALE GENOMIC DNA]</scope>
    <source>
        <strain evidence="9">ATCC 700103</strain>
    </source>
</reference>
<dbReference type="InterPro" id="IPR006710">
    <property type="entry name" value="Glyco_hydro_43"/>
</dbReference>
<protein>
    <submittedName>
        <fullName evidence="8">Beta-xylosidase, GH43 family</fullName>
    </submittedName>
</protein>
<name>A0A1N6PDX4_9FIRM</name>
<evidence type="ECO:0000256" key="2">
    <source>
        <dbReference type="ARBA" id="ARBA00022729"/>
    </source>
</evidence>
<feature type="site" description="Important for catalytic activity, responsible for pKa modulation of the active site Glu and correct orientation of both the proton donor and substrate" evidence="6">
    <location>
        <position position="195"/>
    </location>
</feature>
<dbReference type="RefSeq" id="WP_084566030.1">
    <property type="nucleotide sequence ID" value="NZ_FTNC01000001.1"/>
</dbReference>
<gene>
    <name evidence="8" type="ORF">SAMN05421834_10148</name>
</gene>
<keyword evidence="3 7" id="KW-0378">Hydrolase</keyword>
<comment type="similarity">
    <text evidence="1 7">Belongs to the glycosyl hydrolase 43 family.</text>
</comment>